<dbReference type="InterPro" id="IPR017937">
    <property type="entry name" value="Thioredoxin_CS"/>
</dbReference>
<feature type="domain" description="Thioredoxin" evidence="6">
    <location>
        <begin position="40"/>
        <end position="190"/>
    </location>
</feature>
<dbReference type="InterPro" id="IPR013766">
    <property type="entry name" value="Thioredoxin_domain"/>
</dbReference>
<organism evidence="7">
    <name type="scientific">marine metagenome</name>
    <dbReference type="NCBI Taxonomy" id="408172"/>
    <lineage>
        <taxon>unclassified sequences</taxon>
        <taxon>metagenomes</taxon>
        <taxon>ecological metagenomes</taxon>
    </lineage>
</organism>
<gene>
    <name evidence="7" type="ORF">METZ01_LOCUS153528</name>
</gene>
<dbReference type="InterPro" id="IPR050553">
    <property type="entry name" value="Thioredoxin_ResA/DsbE_sf"/>
</dbReference>
<name>A0A382AH29_9ZZZZ</name>
<dbReference type="SUPFAM" id="SSF52833">
    <property type="entry name" value="Thioredoxin-like"/>
    <property type="match status" value="1"/>
</dbReference>
<keyword evidence="4" id="KW-0676">Redox-active center</keyword>
<keyword evidence="2" id="KW-0201">Cytochrome c-type biogenesis</keyword>
<dbReference type="PANTHER" id="PTHR42852">
    <property type="entry name" value="THIOL:DISULFIDE INTERCHANGE PROTEIN DSBE"/>
    <property type="match status" value="1"/>
</dbReference>
<dbReference type="Pfam" id="PF00578">
    <property type="entry name" value="AhpC-TSA"/>
    <property type="match status" value="1"/>
</dbReference>
<accession>A0A382AH29</accession>
<dbReference type="EMBL" id="UINC01025318">
    <property type="protein sequence ID" value="SVB00674.1"/>
    <property type="molecule type" value="Genomic_DNA"/>
</dbReference>
<dbReference type="GO" id="GO:0016209">
    <property type="term" value="F:antioxidant activity"/>
    <property type="evidence" value="ECO:0007669"/>
    <property type="project" value="InterPro"/>
</dbReference>
<keyword evidence="5" id="KW-0472">Membrane</keyword>
<keyword evidence="5" id="KW-1133">Transmembrane helix</keyword>
<evidence type="ECO:0000256" key="1">
    <source>
        <dbReference type="ARBA" id="ARBA00004196"/>
    </source>
</evidence>
<dbReference type="Gene3D" id="3.40.30.10">
    <property type="entry name" value="Glutaredoxin"/>
    <property type="match status" value="1"/>
</dbReference>
<dbReference type="PROSITE" id="PS51352">
    <property type="entry name" value="THIOREDOXIN_2"/>
    <property type="match status" value="1"/>
</dbReference>
<dbReference type="AlphaFoldDB" id="A0A382AH29"/>
<dbReference type="PANTHER" id="PTHR42852:SF6">
    <property type="entry name" value="THIOL:DISULFIDE INTERCHANGE PROTEIN DSBE"/>
    <property type="match status" value="1"/>
</dbReference>
<dbReference type="GO" id="GO:0030313">
    <property type="term" value="C:cell envelope"/>
    <property type="evidence" value="ECO:0007669"/>
    <property type="project" value="UniProtKB-SubCell"/>
</dbReference>
<keyword evidence="5" id="KW-0812">Transmembrane</keyword>
<feature type="transmembrane region" description="Helical" evidence="5">
    <location>
        <begin position="15"/>
        <end position="32"/>
    </location>
</feature>
<dbReference type="InterPro" id="IPR000866">
    <property type="entry name" value="AhpC/TSA"/>
</dbReference>
<evidence type="ECO:0000256" key="2">
    <source>
        <dbReference type="ARBA" id="ARBA00022748"/>
    </source>
</evidence>
<keyword evidence="3" id="KW-1015">Disulfide bond</keyword>
<evidence type="ECO:0000256" key="4">
    <source>
        <dbReference type="ARBA" id="ARBA00023284"/>
    </source>
</evidence>
<dbReference type="CDD" id="cd02966">
    <property type="entry name" value="TlpA_like_family"/>
    <property type="match status" value="1"/>
</dbReference>
<evidence type="ECO:0000259" key="6">
    <source>
        <dbReference type="PROSITE" id="PS51352"/>
    </source>
</evidence>
<protein>
    <recommendedName>
        <fullName evidence="6">Thioredoxin domain-containing protein</fullName>
    </recommendedName>
</protein>
<sequence length="193" mass="21152">MTLEGIPRVTYSRRPYAFALVGVGLIVFAAWMNRARLKPVGAGAVAPEFEVTDLEGNPARLSDHAGEVVMVNIWATWCAPCRYEMPSMERLHQRFKDYGLRILAVSVDAELGETDKGGRPGGDLRAFADSLGLTFTLLHDPSGEIQNLYQTTGVPETLLVGRDGVIYKKVAGPTEWDASEHQDLIGRLLALPE</sequence>
<dbReference type="GO" id="GO:0017004">
    <property type="term" value="P:cytochrome complex assembly"/>
    <property type="evidence" value="ECO:0007669"/>
    <property type="project" value="UniProtKB-KW"/>
</dbReference>
<evidence type="ECO:0000256" key="3">
    <source>
        <dbReference type="ARBA" id="ARBA00023157"/>
    </source>
</evidence>
<evidence type="ECO:0000313" key="7">
    <source>
        <dbReference type="EMBL" id="SVB00674.1"/>
    </source>
</evidence>
<dbReference type="InterPro" id="IPR036249">
    <property type="entry name" value="Thioredoxin-like_sf"/>
</dbReference>
<dbReference type="GO" id="GO:0016491">
    <property type="term" value="F:oxidoreductase activity"/>
    <property type="evidence" value="ECO:0007669"/>
    <property type="project" value="InterPro"/>
</dbReference>
<evidence type="ECO:0000256" key="5">
    <source>
        <dbReference type="SAM" id="Phobius"/>
    </source>
</evidence>
<dbReference type="PROSITE" id="PS00194">
    <property type="entry name" value="THIOREDOXIN_1"/>
    <property type="match status" value="1"/>
</dbReference>
<comment type="subcellular location">
    <subcellularLocation>
        <location evidence="1">Cell envelope</location>
    </subcellularLocation>
</comment>
<reference evidence="7" key="1">
    <citation type="submission" date="2018-05" db="EMBL/GenBank/DDBJ databases">
        <authorList>
            <person name="Lanie J.A."/>
            <person name="Ng W.-L."/>
            <person name="Kazmierczak K.M."/>
            <person name="Andrzejewski T.M."/>
            <person name="Davidsen T.M."/>
            <person name="Wayne K.J."/>
            <person name="Tettelin H."/>
            <person name="Glass J.I."/>
            <person name="Rusch D."/>
            <person name="Podicherti R."/>
            <person name="Tsui H.-C.T."/>
            <person name="Winkler M.E."/>
        </authorList>
    </citation>
    <scope>NUCLEOTIDE SEQUENCE</scope>
</reference>
<proteinExistence type="predicted"/>